<name>A0A380VEU0_9PAST</name>
<organism evidence="3 4">
    <name type="scientific">Actinobacillus seminis</name>
    <dbReference type="NCBI Taxonomy" id="722"/>
    <lineage>
        <taxon>Bacteria</taxon>
        <taxon>Pseudomonadati</taxon>
        <taxon>Pseudomonadota</taxon>
        <taxon>Gammaproteobacteria</taxon>
        <taxon>Pasteurellales</taxon>
        <taxon>Pasteurellaceae</taxon>
        <taxon>Actinobacillus</taxon>
    </lineage>
</organism>
<dbReference type="Proteomes" id="UP000254507">
    <property type="component" value="Unassembled WGS sequence"/>
</dbReference>
<evidence type="ECO:0000256" key="1">
    <source>
        <dbReference type="SAM" id="MobiDB-lite"/>
    </source>
</evidence>
<proteinExistence type="predicted"/>
<protein>
    <submittedName>
        <fullName evidence="3">Phage protein</fullName>
    </submittedName>
</protein>
<sequence length="91" mass="10590">MALGKTLQEIDQLPERELSEWEIFYQEQPFGLWREDYRTAQISHLLAAIHRDPKQKATTLTDLMPFFNNKSGSENDEDDEDDGSVAYLANR</sequence>
<feature type="domain" description="Minor tail T" evidence="2">
    <location>
        <begin position="14"/>
        <end position="89"/>
    </location>
</feature>
<reference evidence="3 4" key="1">
    <citation type="submission" date="2018-06" db="EMBL/GenBank/DDBJ databases">
        <authorList>
            <consortium name="Pathogen Informatics"/>
            <person name="Doyle S."/>
        </authorList>
    </citation>
    <scope>NUCLEOTIDE SEQUENCE [LARGE SCALE GENOMIC DNA]</scope>
    <source>
        <strain evidence="3 4">NCTC10851</strain>
    </source>
</reference>
<dbReference type="InterPro" id="IPR009350">
    <property type="entry name" value="Phage_tail_T"/>
</dbReference>
<evidence type="ECO:0000259" key="2">
    <source>
        <dbReference type="Pfam" id="PF06223"/>
    </source>
</evidence>
<gene>
    <name evidence="3" type="ORF">NCTC10851_01077</name>
</gene>
<dbReference type="EMBL" id="UFSB01000001">
    <property type="protein sequence ID" value="SUU36033.1"/>
    <property type="molecule type" value="Genomic_DNA"/>
</dbReference>
<dbReference type="Pfam" id="PF06223">
    <property type="entry name" value="Phage_tail_T"/>
    <property type="match status" value="1"/>
</dbReference>
<accession>A0A380VEU0</accession>
<evidence type="ECO:0000313" key="4">
    <source>
        <dbReference type="Proteomes" id="UP000254507"/>
    </source>
</evidence>
<dbReference type="AlphaFoldDB" id="A0A380VEU0"/>
<feature type="region of interest" description="Disordered" evidence="1">
    <location>
        <begin position="67"/>
        <end position="91"/>
    </location>
</feature>
<feature type="compositionally biased region" description="Acidic residues" evidence="1">
    <location>
        <begin position="74"/>
        <end position="83"/>
    </location>
</feature>
<evidence type="ECO:0000313" key="3">
    <source>
        <dbReference type="EMBL" id="SUU36033.1"/>
    </source>
</evidence>